<gene>
    <name evidence="2" type="ORF">SAMN06295885_3655</name>
</gene>
<reference evidence="3" key="1">
    <citation type="submission" date="2017-04" db="EMBL/GenBank/DDBJ databases">
        <authorList>
            <person name="Varghese N."/>
            <person name="Submissions S."/>
        </authorList>
    </citation>
    <scope>NUCLEOTIDE SEQUENCE [LARGE SCALE GENOMIC DNA]</scope>
    <source>
        <strain evidence="3">VKM Ac-2121</strain>
    </source>
</reference>
<protein>
    <submittedName>
        <fullName evidence="2">Tetratricopeptide repeat-containing protein</fullName>
    </submittedName>
</protein>
<dbReference type="STRING" id="1891671.SAMN06295885_3655"/>
<name>A0A1X7PJX8_9MICO</name>
<dbReference type="AlphaFoldDB" id="A0A1X7PJX8"/>
<dbReference type="InterPro" id="IPR011990">
    <property type="entry name" value="TPR-like_helical_dom_sf"/>
</dbReference>
<dbReference type="Proteomes" id="UP000193711">
    <property type="component" value="Unassembled WGS sequence"/>
</dbReference>
<dbReference type="Gene3D" id="1.25.40.10">
    <property type="entry name" value="Tetratricopeptide repeat domain"/>
    <property type="match status" value="1"/>
</dbReference>
<evidence type="ECO:0000256" key="1">
    <source>
        <dbReference type="SAM" id="MobiDB-lite"/>
    </source>
</evidence>
<dbReference type="RefSeq" id="WP_085478037.1">
    <property type="nucleotide sequence ID" value="NZ_FXBM01000004.1"/>
</dbReference>
<feature type="region of interest" description="Disordered" evidence="1">
    <location>
        <begin position="396"/>
        <end position="425"/>
    </location>
</feature>
<evidence type="ECO:0000313" key="2">
    <source>
        <dbReference type="EMBL" id="SMH51002.1"/>
    </source>
</evidence>
<dbReference type="SUPFAM" id="SSF48452">
    <property type="entry name" value="TPR-like"/>
    <property type="match status" value="1"/>
</dbReference>
<proteinExistence type="predicted"/>
<accession>A0A1X7PJX8</accession>
<organism evidence="2 3">
    <name type="scientific">Rathayibacter oskolensis</name>
    <dbReference type="NCBI Taxonomy" id="1891671"/>
    <lineage>
        <taxon>Bacteria</taxon>
        <taxon>Bacillati</taxon>
        <taxon>Actinomycetota</taxon>
        <taxon>Actinomycetes</taxon>
        <taxon>Micrococcales</taxon>
        <taxon>Microbacteriaceae</taxon>
        <taxon>Rathayibacter</taxon>
    </lineage>
</organism>
<keyword evidence="3" id="KW-1185">Reference proteome</keyword>
<dbReference type="Pfam" id="PF14559">
    <property type="entry name" value="TPR_19"/>
    <property type="match status" value="1"/>
</dbReference>
<dbReference type="EMBL" id="FXBM01000004">
    <property type="protein sequence ID" value="SMH51002.1"/>
    <property type="molecule type" value="Genomic_DNA"/>
</dbReference>
<evidence type="ECO:0000313" key="3">
    <source>
        <dbReference type="Proteomes" id="UP000193711"/>
    </source>
</evidence>
<sequence>MDSLRSAVDRALWGTLAGAAPSEAPVEETPRGAWNSVDRVDAVRSALGDLGAGVRGDMALYALLIGGRLDDIHESVSSLALTAEAIASIVANPLSTAASELFRRGTRAASRGWTSDAIEEFEAAIAKDKYFAPAHLHLALAHLSAGDPDSAVRFLSSAAKYGAVDFPAEAVGSALLAARILIDRGDPEGARSALSIVARLEPEVPELSLARVQAGADAPHLVTALTLAPELVALVPDADSRYADAVAVVASTAGGPVERASEIVGLCRTVDDVARRLNVRIPGSTLAAIEEIGPGLGSGSPSFRLLSAGAILAIWSSDQRKLAWSIGGLVVQHETRAKRIMSSLQPIPNGGSPEMIRVRKEQQELREEWARVLRPSERQELADLVPELQAVVAPPTSRIVPWRHDGDPSSSRPVPSADGRDDRGW</sequence>